<feature type="domain" description="Reverse transcriptase RNase H-like" evidence="7">
    <location>
        <begin position="5"/>
        <end position="69"/>
    </location>
</feature>
<evidence type="ECO:0000256" key="4">
    <source>
        <dbReference type="ARBA" id="ARBA00022759"/>
    </source>
</evidence>
<keyword evidence="4" id="KW-0255">Endonuclease</keyword>
<keyword evidence="5" id="KW-0378">Hydrolase</keyword>
<keyword evidence="3" id="KW-0540">Nuclease</keyword>
<name>A0A5B6WGA8_9ROSI</name>
<feature type="domain" description="Tf2-1-like SH3-like" evidence="9">
    <location>
        <begin position="323"/>
        <end position="357"/>
    </location>
</feature>
<dbReference type="GO" id="GO:0003676">
    <property type="term" value="F:nucleic acid binding"/>
    <property type="evidence" value="ECO:0007669"/>
    <property type="project" value="InterPro"/>
</dbReference>
<dbReference type="PANTHER" id="PTHR35046:SF9">
    <property type="entry name" value="RNA-DIRECTED DNA POLYMERASE"/>
    <property type="match status" value="1"/>
</dbReference>
<comment type="caution">
    <text evidence="10">The sequence shown here is derived from an EMBL/GenBank/DDBJ whole genome shotgun (WGS) entry which is preliminary data.</text>
</comment>
<dbReference type="Pfam" id="PF24626">
    <property type="entry name" value="SH3_Tf2-1"/>
    <property type="match status" value="1"/>
</dbReference>
<dbReference type="InterPro" id="IPR041373">
    <property type="entry name" value="RT_RNaseH"/>
</dbReference>
<dbReference type="Gene3D" id="1.10.340.70">
    <property type="match status" value="1"/>
</dbReference>
<keyword evidence="2" id="KW-0548">Nucleotidyltransferase</keyword>
<evidence type="ECO:0000256" key="3">
    <source>
        <dbReference type="ARBA" id="ARBA00022722"/>
    </source>
</evidence>
<dbReference type="Pfam" id="PF17921">
    <property type="entry name" value="Integrase_H2C2"/>
    <property type="match status" value="1"/>
</dbReference>
<sequence>MEDGKVVAYASRQLKSHERNYPTHDLALGAVVFTLKIWHHYLYSERCTVYMDHKSLEYLLTQRELNFNKSNMVVDALSWKSMAELRVMFAHLSVTGDGGSLAELQGSQFLRGLCILDDKVLRRMILIVAHSSPYAMHPSSNKMYCDLRELFWWLDLKLDVAEFVSICMVCQKVKADHQYPSGLLQPIRILHALFLVVRTNYSLQKLAKLYISEIVQLYGVRVSIISDRDPCFSSRFWKGLQDALGLKLYVSTTYHAQLDGQTPLCWSKMGERRIVGLDLVQEMENKVRLIYERLKVAPDKQKSYADLRRRDIEYQVGDKVFLKVIKRIGPVGYCLHLPPELDWIHHVVHVSMLRKYRLDPSHVMPVKEIEV</sequence>
<dbReference type="EMBL" id="SMMG02000003">
    <property type="protein sequence ID" value="KAA3480809.1"/>
    <property type="molecule type" value="Genomic_DNA"/>
</dbReference>
<accession>A0A5B6WGA8</accession>
<dbReference type="Gene3D" id="3.30.420.10">
    <property type="entry name" value="Ribonuclease H-like superfamily/Ribonuclease H"/>
    <property type="match status" value="1"/>
</dbReference>
<evidence type="ECO:0000259" key="7">
    <source>
        <dbReference type="Pfam" id="PF17917"/>
    </source>
</evidence>
<proteinExistence type="predicted"/>
<keyword evidence="6" id="KW-0695">RNA-directed DNA polymerase</keyword>
<evidence type="ECO:0000313" key="11">
    <source>
        <dbReference type="Proteomes" id="UP000325315"/>
    </source>
</evidence>
<evidence type="ECO:0000259" key="9">
    <source>
        <dbReference type="Pfam" id="PF24626"/>
    </source>
</evidence>
<keyword evidence="11" id="KW-1185">Reference proteome</keyword>
<dbReference type="InterPro" id="IPR041588">
    <property type="entry name" value="Integrase_H2C2"/>
</dbReference>
<evidence type="ECO:0000313" key="10">
    <source>
        <dbReference type="EMBL" id="KAA3480809.1"/>
    </source>
</evidence>
<dbReference type="PANTHER" id="PTHR35046">
    <property type="entry name" value="ZINC KNUCKLE (CCHC-TYPE) FAMILY PROTEIN"/>
    <property type="match status" value="1"/>
</dbReference>
<evidence type="ECO:0000256" key="5">
    <source>
        <dbReference type="ARBA" id="ARBA00022801"/>
    </source>
</evidence>
<dbReference type="Proteomes" id="UP000325315">
    <property type="component" value="Unassembled WGS sequence"/>
</dbReference>
<dbReference type="Pfam" id="PF17917">
    <property type="entry name" value="RT_RNaseH"/>
    <property type="match status" value="1"/>
</dbReference>
<evidence type="ECO:0000256" key="1">
    <source>
        <dbReference type="ARBA" id="ARBA00022679"/>
    </source>
</evidence>
<reference evidence="11" key="1">
    <citation type="journal article" date="2019" name="Plant Biotechnol. J.">
        <title>Genome sequencing of the Australian wild diploid species Gossypium australe highlights disease resistance and delayed gland morphogenesis.</title>
        <authorList>
            <person name="Cai Y."/>
            <person name="Cai X."/>
            <person name="Wang Q."/>
            <person name="Wang P."/>
            <person name="Zhang Y."/>
            <person name="Cai C."/>
            <person name="Xu Y."/>
            <person name="Wang K."/>
            <person name="Zhou Z."/>
            <person name="Wang C."/>
            <person name="Geng S."/>
            <person name="Li B."/>
            <person name="Dong Q."/>
            <person name="Hou Y."/>
            <person name="Wang H."/>
            <person name="Ai P."/>
            <person name="Liu Z."/>
            <person name="Yi F."/>
            <person name="Sun M."/>
            <person name="An G."/>
            <person name="Cheng J."/>
            <person name="Zhang Y."/>
            <person name="Shi Q."/>
            <person name="Xie Y."/>
            <person name="Shi X."/>
            <person name="Chang Y."/>
            <person name="Huang F."/>
            <person name="Chen Y."/>
            <person name="Hong S."/>
            <person name="Mi L."/>
            <person name="Sun Q."/>
            <person name="Zhang L."/>
            <person name="Zhou B."/>
            <person name="Peng R."/>
            <person name="Zhang X."/>
            <person name="Liu F."/>
        </authorList>
    </citation>
    <scope>NUCLEOTIDE SEQUENCE [LARGE SCALE GENOMIC DNA]</scope>
    <source>
        <strain evidence="11">cv. PA1801</strain>
    </source>
</reference>
<keyword evidence="1" id="KW-0808">Transferase</keyword>
<evidence type="ECO:0000259" key="8">
    <source>
        <dbReference type="Pfam" id="PF17921"/>
    </source>
</evidence>
<dbReference type="GO" id="GO:0016787">
    <property type="term" value="F:hydrolase activity"/>
    <property type="evidence" value="ECO:0007669"/>
    <property type="project" value="UniProtKB-KW"/>
</dbReference>
<organism evidence="10 11">
    <name type="scientific">Gossypium australe</name>
    <dbReference type="NCBI Taxonomy" id="47621"/>
    <lineage>
        <taxon>Eukaryota</taxon>
        <taxon>Viridiplantae</taxon>
        <taxon>Streptophyta</taxon>
        <taxon>Embryophyta</taxon>
        <taxon>Tracheophyta</taxon>
        <taxon>Spermatophyta</taxon>
        <taxon>Magnoliopsida</taxon>
        <taxon>eudicotyledons</taxon>
        <taxon>Gunneridae</taxon>
        <taxon>Pentapetalae</taxon>
        <taxon>rosids</taxon>
        <taxon>malvids</taxon>
        <taxon>Malvales</taxon>
        <taxon>Malvaceae</taxon>
        <taxon>Malvoideae</taxon>
        <taxon>Gossypium</taxon>
    </lineage>
</organism>
<dbReference type="GO" id="GO:0004519">
    <property type="term" value="F:endonuclease activity"/>
    <property type="evidence" value="ECO:0007669"/>
    <property type="project" value="UniProtKB-KW"/>
</dbReference>
<evidence type="ECO:0000256" key="2">
    <source>
        <dbReference type="ARBA" id="ARBA00022695"/>
    </source>
</evidence>
<dbReference type="SUPFAM" id="SSF53098">
    <property type="entry name" value="Ribonuclease H-like"/>
    <property type="match status" value="1"/>
</dbReference>
<dbReference type="SUPFAM" id="SSF56672">
    <property type="entry name" value="DNA/RNA polymerases"/>
    <property type="match status" value="1"/>
</dbReference>
<evidence type="ECO:0000256" key="6">
    <source>
        <dbReference type="ARBA" id="ARBA00022918"/>
    </source>
</evidence>
<dbReference type="InterPro" id="IPR056924">
    <property type="entry name" value="SH3_Tf2-1"/>
</dbReference>
<dbReference type="InterPro" id="IPR012337">
    <property type="entry name" value="RNaseH-like_sf"/>
</dbReference>
<dbReference type="OrthoDB" id="111931at2759"/>
<dbReference type="InterPro" id="IPR036397">
    <property type="entry name" value="RNaseH_sf"/>
</dbReference>
<protein>
    <submittedName>
        <fullName evidence="10">DNA/RNA polymerases superfamily protein</fullName>
    </submittedName>
</protein>
<dbReference type="InterPro" id="IPR043502">
    <property type="entry name" value="DNA/RNA_pol_sf"/>
</dbReference>
<dbReference type="AlphaFoldDB" id="A0A5B6WGA8"/>
<gene>
    <name evidence="10" type="ORF">EPI10_021221</name>
</gene>
<dbReference type="GO" id="GO:0003964">
    <property type="term" value="F:RNA-directed DNA polymerase activity"/>
    <property type="evidence" value="ECO:0007669"/>
    <property type="project" value="UniProtKB-KW"/>
</dbReference>
<feature type="domain" description="Integrase zinc-binding" evidence="8">
    <location>
        <begin position="118"/>
        <end position="175"/>
    </location>
</feature>